<keyword evidence="3" id="KW-1185">Reference proteome</keyword>
<evidence type="ECO:0000313" key="3">
    <source>
        <dbReference type="Proteomes" id="UP000823388"/>
    </source>
</evidence>
<dbReference type="Proteomes" id="UP000823388">
    <property type="component" value="Chromosome 8K"/>
</dbReference>
<organism evidence="2 3">
    <name type="scientific">Panicum virgatum</name>
    <name type="common">Blackwell switchgrass</name>
    <dbReference type="NCBI Taxonomy" id="38727"/>
    <lineage>
        <taxon>Eukaryota</taxon>
        <taxon>Viridiplantae</taxon>
        <taxon>Streptophyta</taxon>
        <taxon>Embryophyta</taxon>
        <taxon>Tracheophyta</taxon>
        <taxon>Spermatophyta</taxon>
        <taxon>Magnoliopsida</taxon>
        <taxon>Liliopsida</taxon>
        <taxon>Poales</taxon>
        <taxon>Poaceae</taxon>
        <taxon>PACMAD clade</taxon>
        <taxon>Panicoideae</taxon>
        <taxon>Panicodae</taxon>
        <taxon>Paniceae</taxon>
        <taxon>Panicinae</taxon>
        <taxon>Panicum</taxon>
        <taxon>Panicum sect. Hiantes</taxon>
    </lineage>
</organism>
<gene>
    <name evidence="2" type="ORF">PVAP13_8KG384315</name>
</gene>
<reference evidence="2" key="1">
    <citation type="submission" date="2020-05" db="EMBL/GenBank/DDBJ databases">
        <title>WGS assembly of Panicum virgatum.</title>
        <authorList>
            <person name="Lovell J.T."/>
            <person name="Jenkins J."/>
            <person name="Shu S."/>
            <person name="Juenger T.E."/>
            <person name="Schmutz J."/>
        </authorList>
    </citation>
    <scope>NUCLEOTIDE SEQUENCE</scope>
    <source>
        <strain evidence="2">AP13</strain>
    </source>
</reference>
<evidence type="ECO:0000313" key="2">
    <source>
        <dbReference type="EMBL" id="KAG2564110.1"/>
    </source>
</evidence>
<accession>A0A8T0PR11</accession>
<protein>
    <submittedName>
        <fullName evidence="2">Uncharacterized protein</fullName>
    </submittedName>
</protein>
<feature type="region of interest" description="Disordered" evidence="1">
    <location>
        <begin position="47"/>
        <end position="102"/>
    </location>
</feature>
<name>A0A8T0PR11_PANVG</name>
<evidence type="ECO:0000256" key="1">
    <source>
        <dbReference type="SAM" id="MobiDB-lite"/>
    </source>
</evidence>
<feature type="region of interest" description="Disordered" evidence="1">
    <location>
        <begin position="1"/>
        <end position="35"/>
    </location>
</feature>
<proteinExistence type="predicted"/>
<dbReference type="EMBL" id="CM029051">
    <property type="protein sequence ID" value="KAG2564110.1"/>
    <property type="molecule type" value="Genomic_DNA"/>
</dbReference>
<sequence length="125" mass="13326">MRASGLAALSPRRWPRWHDVAAVSGPTGLGGGDSDSSCNSFLARSACGHRAGASSPTQRSPQGRFRARPPPTTPRAGDGAKSMEVLDRGWTSLGQTDPSSAGGELWVMMHRFRCKTRFQQGASEQ</sequence>
<comment type="caution">
    <text evidence="2">The sequence shown here is derived from an EMBL/GenBank/DDBJ whole genome shotgun (WGS) entry which is preliminary data.</text>
</comment>
<dbReference type="AlphaFoldDB" id="A0A8T0PR11"/>